<dbReference type="CDD" id="cd09276">
    <property type="entry name" value="Rnase_HI_RT_non_LTR"/>
    <property type="match status" value="1"/>
</dbReference>
<organism evidence="2 3">
    <name type="scientific">Periplaneta americana</name>
    <name type="common">American cockroach</name>
    <name type="synonym">Blatta americana</name>
    <dbReference type="NCBI Taxonomy" id="6978"/>
    <lineage>
        <taxon>Eukaryota</taxon>
        <taxon>Metazoa</taxon>
        <taxon>Ecdysozoa</taxon>
        <taxon>Arthropoda</taxon>
        <taxon>Hexapoda</taxon>
        <taxon>Insecta</taxon>
        <taxon>Pterygota</taxon>
        <taxon>Neoptera</taxon>
        <taxon>Polyneoptera</taxon>
        <taxon>Dictyoptera</taxon>
        <taxon>Blattodea</taxon>
        <taxon>Blattoidea</taxon>
        <taxon>Blattidae</taxon>
        <taxon>Blattinae</taxon>
        <taxon>Periplaneta</taxon>
    </lineage>
</organism>
<dbReference type="SUPFAM" id="SSF53098">
    <property type="entry name" value="Ribonuclease H-like"/>
    <property type="match status" value="1"/>
</dbReference>
<accession>A0ABQ8T3Q8</accession>
<proteinExistence type="predicted"/>
<sequence>MEKVTQQELHALHSSPDIIRNLKSRRLRWAGHVVRMGESRNAYRVLVGRPEGKRPLGRPRRRWEDNIKMDLREVGYDKDWINLAQDRDRWRAYVRAAMNLRVPYKPFVIVTPMSSTGSDPLPSEDSDALSAQTFDIFDDSASACDIPRLHVSAMKFGFPPSELSYFSSKRMLKMGIMEEAKKTGPAFEAFQVTPEEGRIDPNEARIFTIKFKPRKEYVQLPTWEHLRDYSCKYDFRVVMRIWWTLCMDTGKIGKYIQRHMTPKELAAIEVSSSGSITSSESVKEEELLKSEVKTEIMKQLSLETINIWYPPQKWLHLYTDGSLISREQGAGAGVTCCLFSLYGSLGYGTTSFDGEIIAISESLRNLLCHINTFKNAVILSDSKAAILSIVSKHTLSSQTVEITKMLSQLISLNKRIVFQWIPSHCGILGNENADALAKKGSTATYRPVTKSTYYSVKRFIKSTYLDFNKQNLITQSQGKKWNSLHQNPQLIPDLPRKSSVAAFRLATGHDCLAKHLHRIGIYQSPNCPLCNSNQEMDSEHLIICASVADHDNIFEKYWNARGIKKPSVLDTVGDDWRKTEVVLAAATPSVLRLCLHGIALEPHVTFTPTEFHLGDLKLGAQETRVITIRNECSTLPVHFSYCKSTSVFVTPARGKLRPLQALELTVRFAPSKLGMECKTVNIDLLGESRPYCGTDNLAPIGYLQFLITYNVTSQTSVPSVKFLEDKIHFATPVKKARATILRKDICKKRTRATFTGALRYSCPEDSEYMSVDDEAQALKKISVARRQPTGCLVPMSPLSLFNVKIQPLSINFRKVACMSNSTGMMTVENLNTFPVRIVVLPGRSGVRLPDGDRKILQPLEKWHLKMDFFAETLGRYNGYIQYVINGHHTFEVTVYADVVQKSLFLTTSNLEFGTAQQDTLFQPTFMTVGLINQLQAYTSFKWEVPESSIFTVQPQTGIVPPLTTLQCCVKVTPDANKPHTAELALRSENREMRQLLKCFYNLRKPTKVYFLNDKLVIKDISLNLHRQYDFLLFNGNYTDFIYKSNYVVPGKKILYNNCAMSRCIVMHKEPVVFYPLFWTFPSHCVLEATEDFTYNSFVTVRPSGMNSVWMRPEVEENFQHNFAFGSVLGNFASKRCFRFPLR</sequence>
<evidence type="ECO:0000313" key="2">
    <source>
        <dbReference type="EMBL" id="KAJ4441119.1"/>
    </source>
</evidence>
<dbReference type="Proteomes" id="UP001148838">
    <property type="component" value="Unassembled WGS sequence"/>
</dbReference>
<dbReference type="Gene3D" id="2.60.40.10">
    <property type="entry name" value="Immunoglobulins"/>
    <property type="match status" value="2"/>
</dbReference>
<dbReference type="InterPro" id="IPR036397">
    <property type="entry name" value="RNaseH_sf"/>
</dbReference>
<dbReference type="PANTHER" id="PTHR45912:SF3">
    <property type="entry name" value="CILIA- AND FLAGELLA-ASSOCIATED PROTEIN 47"/>
    <property type="match status" value="1"/>
</dbReference>
<comment type="caution">
    <text evidence="2">The sequence shown here is derived from an EMBL/GenBank/DDBJ whole genome shotgun (WGS) entry which is preliminary data.</text>
</comment>
<name>A0ABQ8T3Q8_PERAM</name>
<feature type="domain" description="RNase H type-1" evidence="1">
    <location>
        <begin position="311"/>
        <end position="442"/>
    </location>
</feature>
<dbReference type="InterPro" id="IPR013783">
    <property type="entry name" value="Ig-like_fold"/>
</dbReference>
<dbReference type="PANTHER" id="PTHR45912">
    <property type="entry name" value="CILIA- AND FLAGELLA-ASSOCIATED PROTEIN 47"/>
    <property type="match status" value="1"/>
</dbReference>
<dbReference type="InterPro" id="IPR012337">
    <property type="entry name" value="RNaseH-like_sf"/>
</dbReference>
<reference evidence="2 3" key="1">
    <citation type="journal article" date="2022" name="Allergy">
        <title>Genome assembly and annotation of Periplaneta americana reveal a comprehensive cockroach allergen profile.</title>
        <authorList>
            <person name="Wang L."/>
            <person name="Xiong Q."/>
            <person name="Saelim N."/>
            <person name="Wang L."/>
            <person name="Nong W."/>
            <person name="Wan A.T."/>
            <person name="Shi M."/>
            <person name="Liu X."/>
            <person name="Cao Q."/>
            <person name="Hui J.H.L."/>
            <person name="Sookrung N."/>
            <person name="Leung T.F."/>
            <person name="Tungtrongchitr A."/>
            <person name="Tsui S.K.W."/>
        </authorList>
    </citation>
    <scope>NUCLEOTIDE SEQUENCE [LARGE SCALE GENOMIC DNA]</scope>
    <source>
        <strain evidence="2">PWHHKU_190912</strain>
    </source>
</reference>
<evidence type="ECO:0000259" key="1">
    <source>
        <dbReference type="PROSITE" id="PS50879"/>
    </source>
</evidence>
<evidence type="ECO:0000313" key="3">
    <source>
        <dbReference type="Proteomes" id="UP001148838"/>
    </source>
</evidence>
<dbReference type="InterPro" id="IPR002156">
    <property type="entry name" value="RNaseH_domain"/>
</dbReference>
<dbReference type="Pfam" id="PF00075">
    <property type="entry name" value="RNase_H"/>
    <property type="match status" value="1"/>
</dbReference>
<protein>
    <recommendedName>
        <fullName evidence="1">RNase H type-1 domain-containing protein</fullName>
    </recommendedName>
</protein>
<dbReference type="PROSITE" id="PS50879">
    <property type="entry name" value="RNASE_H_1"/>
    <property type="match status" value="1"/>
</dbReference>
<keyword evidence="3" id="KW-1185">Reference proteome</keyword>
<gene>
    <name evidence="2" type="ORF">ANN_10969</name>
</gene>
<dbReference type="Gene3D" id="3.30.420.10">
    <property type="entry name" value="Ribonuclease H-like superfamily/Ribonuclease H"/>
    <property type="match status" value="1"/>
</dbReference>
<dbReference type="EMBL" id="JAJSOF020000015">
    <property type="protein sequence ID" value="KAJ4441119.1"/>
    <property type="molecule type" value="Genomic_DNA"/>
</dbReference>